<reference evidence="2" key="1">
    <citation type="journal article" date="2014" name="Int. J. Syst. Evol. Microbiol.">
        <title>Complete genome sequence of Corynebacterium casei LMG S-19264T (=DSM 44701T), isolated from a smear-ripened cheese.</title>
        <authorList>
            <consortium name="US DOE Joint Genome Institute (JGI-PGF)"/>
            <person name="Walter F."/>
            <person name="Albersmeier A."/>
            <person name="Kalinowski J."/>
            <person name="Ruckert C."/>
        </authorList>
    </citation>
    <scope>NUCLEOTIDE SEQUENCE</scope>
    <source>
        <strain evidence="2">NBRC 110023</strain>
    </source>
</reference>
<keyword evidence="3" id="KW-1185">Reference proteome</keyword>
<accession>A0AA37WI78</accession>
<feature type="domain" description="DUF6795" evidence="1">
    <location>
        <begin position="32"/>
        <end position="134"/>
    </location>
</feature>
<dbReference type="AlphaFoldDB" id="A0AA37WI78"/>
<protein>
    <recommendedName>
        <fullName evidence="1">DUF6795 domain-containing protein</fullName>
    </recommendedName>
</protein>
<dbReference type="EMBL" id="BSOT01000006">
    <property type="protein sequence ID" value="GLR71926.1"/>
    <property type="molecule type" value="Genomic_DNA"/>
</dbReference>
<reference evidence="2" key="2">
    <citation type="submission" date="2023-01" db="EMBL/GenBank/DDBJ databases">
        <title>Draft genome sequence of Agaribacter marinus strain NBRC 110023.</title>
        <authorList>
            <person name="Sun Q."/>
            <person name="Mori K."/>
        </authorList>
    </citation>
    <scope>NUCLEOTIDE SEQUENCE</scope>
    <source>
        <strain evidence="2">NBRC 110023</strain>
    </source>
</reference>
<dbReference type="InterPro" id="IPR046474">
    <property type="entry name" value="DUF6795"/>
</dbReference>
<evidence type="ECO:0000313" key="3">
    <source>
        <dbReference type="Proteomes" id="UP001156601"/>
    </source>
</evidence>
<comment type="caution">
    <text evidence="2">The sequence shown here is derived from an EMBL/GenBank/DDBJ whole genome shotgun (WGS) entry which is preliminary data.</text>
</comment>
<proteinExistence type="predicted"/>
<name>A0AA37WI78_9ALTE</name>
<gene>
    <name evidence="2" type="ORF">GCM10007852_28340</name>
</gene>
<sequence>MIVNWLKALIILLGITYSMSTFSSTLVLFSPVSGVVELNGEPVEGANIVHNYKWKDEVFSEEKMTDPSGEFSFPVKTQQSFFWSMFPHNPAIGQELTINYQGKSYTAWRFKKGNYELNSENDGLPLKMRCELSETEKAHDISQLSDYFGLCRLE</sequence>
<organism evidence="2 3">
    <name type="scientific">Agaribacter marinus</name>
    <dbReference type="NCBI Taxonomy" id="1431249"/>
    <lineage>
        <taxon>Bacteria</taxon>
        <taxon>Pseudomonadati</taxon>
        <taxon>Pseudomonadota</taxon>
        <taxon>Gammaproteobacteria</taxon>
        <taxon>Alteromonadales</taxon>
        <taxon>Alteromonadaceae</taxon>
        <taxon>Agaribacter</taxon>
    </lineage>
</organism>
<evidence type="ECO:0000259" key="1">
    <source>
        <dbReference type="Pfam" id="PF20598"/>
    </source>
</evidence>
<dbReference type="Proteomes" id="UP001156601">
    <property type="component" value="Unassembled WGS sequence"/>
</dbReference>
<dbReference type="Pfam" id="PF20598">
    <property type="entry name" value="DUF6795"/>
    <property type="match status" value="1"/>
</dbReference>
<evidence type="ECO:0000313" key="2">
    <source>
        <dbReference type="EMBL" id="GLR71926.1"/>
    </source>
</evidence>